<organism evidence="2 3">
    <name type="scientific">Cinara cedri</name>
    <dbReference type="NCBI Taxonomy" id="506608"/>
    <lineage>
        <taxon>Eukaryota</taxon>
        <taxon>Metazoa</taxon>
        <taxon>Ecdysozoa</taxon>
        <taxon>Arthropoda</taxon>
        <taxon>Hexapoda</taxon>
        <taxon>Insecta</taxon>
        <taxon>Pterygota</taxon>
        <taxon>Neoptera</taxon>
        <taxon>Paraneoptera</taxon>
        <taxon>Hemiptera</taxon>
        <taxon>Sternorrhyncha</taxon>
        <taxon>Aphidomorpha</taxon>
        <taxon>Aphidoidea</taxon>
        <taxon>Aphididae</taxon>
        <taxon>Lachninae</taxon>
        <taxon>Cinara</taxon>
    </lineage>
</organism>
<dbReference type="PROSITE" id="PS50878">
    <property type="entry name" value="RT_POL"/>
    <property type="match status" value="1"/>
</dbReference>
<dbReference type="EMBL" id="CABPRJ010001499">
    <property type="protein sequence ID" value="VVC38784.1"/>
    <property type="molecule type" value="Genomic_DNA"/>
</dbReference>
<dbReference type="Proteomes" id="UP000325440">
    <property type="component" value="Unassembled WGS sequence"/>
</dbReference>
<evidence type="ECO:0000313" key="2">
    <source>
        <dbReference type="EMBL" id="VVC38784.1"/>
    </source>
</evidence>
<evidence type="ECO:0000313" key="3">
    <source>
        <dbReference type="Proteomes" id="UP000325440"/>
    </source>
</evidence>
<keyword evidence="3" id="KW-1185">Reference proteome</keyword>
<dbReference type="InterPro" id="IPR000477">
    <property type="entry name" value="RT_dom"/>
</dbReference>
<keyword evidence="2" id="KW-0548">Nucleotidyltransferase</keyword>
<accession>A0A5E4N2F1</accession>
<dbReference type="GO" id="GO:0003964">
    <property type="term" value="F:RNA-directed DNA polymerase activity"/>
    <property type="evidence" value="ECO:0007669"/>
    <property type="project" value="UniProtKB-KW"/>
</dbReference>
<protein>
    <submittedName>
        <fullName evidence="2">Reverse transcriptase domain</fullName>
    </submittedName>
</protein>
<proteinExistence type="predicted"/>
<keyword evidence="2" id="KW-0695">RNA-directed DNA polymerase</keyword>
<dbReference type="OrthoDB" id="6625104at2759"/>
<name>A0A5E4N2F1_9HEMI</name>
<reference evidence="2 3" key="1">
    <citation type="submission" date="2019-08" db="EMBL/GenBank/DDBJ databases">
        <authorList>
            <person name="Alioto T."/>
            <person name="Alioto T."/>
            <person name="Gomez Garrido J."/>
        </authorList>
    </citation>
    <scope>NUCLEOTIDE SEQUENCE [LARGE SCALE GENOMIC DNA]</scope>
</reference>
<evidence type="ECO:0000259" key="1">
    <source>
        <dbReference type="PROSITE" id="PS50878"/>
    </source>
</evidence>
<gene>
    <name evidence="2" type="ORF">CINCED_3A000754</name>
</gene>
<sequence>MNIFEDLTLGYLKVGLFTYVDDVDIIEEDMKTVKNLCKKLTVAASKVGLIINEEKIEFMNLNCEDRTKKNMHGKYQSSVCSCTQPDKNHPMKGYILIQKINGSEKLFPSIHEDKTPTATTEK</sequence>
<feature type="domain" description="Reverse transcriptase" evidence="1">
    <location>
        <begin position="1"/>
        <end position="96"/>
    </location>
</feature>
<dbReference type="AlphaFoldDB" id="A0A5E4N2F1"/>
<keyword evidence="2" id="KW-0808">Transferase</keyword>